<evidence type="ECO:0000256" key="2">
    <source>
        <dbReference type="ARBA" id="ARBA00022741"/>
    </source>
</evidence>
<evidence type="ECO:0000256" key="5">
    <source>
        <dbReference type="ARBA" id="ARBA00039902"/>
    </source>
</evidence>
<evidence type="ECO:0000256" key="4">
    <source>
        <dbReference type="ARBA" id="ARBA00037770"/>
    </source>
</evidence>
<dbReference type="PANTHER" id="PTHR45709:SF3">
    <property type="entry name" value="GUANINE NUCLEOTIDE-BINDING PROTEIN-LIKE 1"/>
    <property type="match status" value="1"/>
</dbReference>
<feature type="compositionally biased region" description="Basic and acidic residues" evidence="6">
    <location>
        <begin position="18"/>
        <end position="34"/>
    </location>
</feature>
<dbReference type="InterPro" id="IPR030378">
    <property type="entry name" value="G_CP_dom"/>
</dbReference>
<dbReference type="Pfam" id="PF01926">
    <property type="entry name" value="MMR_HSR1"/>
    <property type="match status" value="1"/>
</dbReference>
<evidence type="ECO:0000313" key="9">
    <source>
        <dbReference type="Proteomes" id="UP000789375"/>
    </source>
</evidence>
<dbReference type="GO" id="GO:0005525">
    <property type="term" value="F:GTP binding"/>
    <property type="evidence" value="ECO:0007669"/>
    <property type="project" value="UniProtKB-KW"/>
</dbReference>
<dbReference type="GO" id="GO:0003924">
    <property type="term" value="F:GTPase activity"/>
    <property type="evidence" value="ECO:0007669"/>
    <property type="project" value="InterPro"/>
</dbReference>
<keyword evidence="9" id="KW-1185">Reference proteome</keyword>
<dbReference type="AlphaFoldDB" id="A0A9N9DS20"/>
<dbReference type="Proteomes" id="UP000789375">
    <property type="component" value="Unassembled WGS sequence"/>
</dbReference>
<organism evidence="8 9">
    <name type="scientific">Funneliformis mosseae</name>
    <name type="common">Endomycorrhizal fungus</name>
    <name type="synonym">Glomus mosseae</name>
    <dbReference type="NCBI Taxonomy" id="27381"/>
    <lineage>
        <taxon>Eukaryota</taxon>
        <taxon>Fungi</taxon>
        <taxon>Fungi incertae sedis</taxon>
        <taxon>Mucoromycota</taxon>
        <taxon>Glomeromycotina</taxon>
        <taxon>Glomeromycetes</taxon>
        <taxon>Glomerales</taxon>
        <taxon>Glomeraceae</taxon>
        <taxon>Funneliformis</taxon>
    </lineage>
</organism>
<protein>
    <recommendedName>
        <fullName evidence="5">Guanine nucleotide-binding protein-like 1</fullName>
    </recommendedName>
</protein>
<dbReference type="PANTHER" id="PTHR45709">
    <property type="entry name" value="LARGE SUBUNIT GTPASE 1 HOMOLOG-RELATED"/>
    <property type="match status" value="1"/>
</dbReference>
<reference evidence="8" key="1">
    <citation type="submission" date="2021-06" db="EMBL/GenBank/DDBJ databases">
        <authorList>
            <person name="Kallberg Y."/>
            <person name="Tangrot J."/>
            <person name="Rosling A."/>
        </authorList>
    </citation>
    <scope>NUCLEOTIDE SEQUENCE</scope>
    <source>
        <strain evidence="8">87-6 pot B 2015</strain>
    </source>
</reference>
<proteinExistence type="predicted"/>
<dbReference type="EMBL" id="CAJVPP010004463">
    <property type="protein sequence ID" value="CAG8650372.1"/>
    <property type="molecule type" value="Genomic_DNA"/>
</dbReference>
<evidence type="ECO:0000256" key="1">
    <source>
        <dbReference type="ARBA" id="ARBA00022553"/>
    </source>
</evidence>
<dbReference type="InterPro" id="IPR027417">
    <property type="entry name" value="P-loop_NTPase"/>
</dbReference>
<dbReference type="PROSITE" id="PS51721">
    <property type="entry name" value="G_CP"/>
    <property type="match status" value="1"/>
</dbReference>
<name>A0A9N9DS20_FUNMO</name>
<dbReference type="SUPFAM" id="SSF52540">
    <property type="entry name" value="P-loop containing nucleoside triphosphate hydrolases"/>
    <property type="match status" value="1"/>
</dbReference>
<dbReference type="InterPro" id="IPR006073">
    <property type="entry name" value="GTP-bd"/>
</dbReference>
<comment type="caution">
    <text evidence="8">The sequence shown here is derived from an EMBL/GenBank/DDBJ whole genome shotgun (WGS) entry which is preliminary data.</text>
</comment>
<keyword evidence="1" id="KW-0597">Phosphoprotein</keyword>
<feature type="region of interest" description="Disordered" evidence="6">
    <location>
        <begin position="1"/>
        <end position="59"/>
    </location>
</feature>
<feature type="compositionally biased region" description="Basic and acidic residues" evidence="6">
    <location>
        <begin position="42"/>
        <end position="59"/>
    </location>
</feature>
<feature type="domain" description="CP-type G" evidence="7">
    <location>
        <begin position="176"/>
        <end position="439"/>
    </location>
</feature>
<evidence type="ECO:0000256" key="6">
    <source>
        <dbReference type="SAM" id="MobiDB-lite"/>
    </source>
</evidence>
<evidence type="ECO:0000259" key="7">
    <source>
        <dbReference type="PROSITE" id="PS51721"/>
    </source>
</evidence>
<sequence>MGNGHRKKPFSGKQKKKQLLEKRAKNASKTKEVSDNEEFEDIDKHIEENKQVKGPSKREQLYDNNRIAASSTRKLNNPSKRLHSIFEKLSSKEIKAQRKASMNTFARLPSTVLEVSVNDIYKSIIDFPKRPSWNYEMTKEELEANEEHYFQQWLDDVYDRYPKGELSFFEHNLDVWRQLWRVLEISDIILIVVDIRHPLLHFPPSLYNYVVKDIKRKMLLVFNKVDLVAENTVYAWTKYFEEQFPELGVVKFSCYPRDNKFVDDTSTAFLKERTKRPKTRRYLASGIKELLIACENMKLVKEGVDVSWMELVEQYNRSATVFDNISNITEEDEMDDNDESQEETYDIESLVLEEEKHIKRIEDLLRTVDIQDTKVYSHNELITIGLVGHPNVGKSSLINSILGRTVVSVSKTPGHTKHFQTIHLSKSVRICDSPGLVFPSLLPKQIQILSGMYPISQVREPYSTIQYMAERIPLESLLKLDPPEQLQNNEWSAWYICEAFAIKRGYYTKASRPDVYRAANAILRLTNDGRILLSFKPPGFFTSLKYLISKRDDVDLQVKNEYKKNTKGKDVEFKSSDDEEKFKGFHGGYFGFLEDSSDEVAIG</sequence>
<dbReference type="Gene3D" id="3.40.50.300">
    <property type="entry name" value="P-loop containing nucleotide triphosphate hydrolases"/>
    <property type="match status" value="1"/>
</dbReference>
<comment type="function">
    <text evidence="4">Possible regulatory or functional link with the histocompatibility cluster.</text>
</comment>
<keyword evidence="3" id="KW-0342">GTP-binding</keyword>
<gene>
    <name evidence="8" type="ORF">FMOSSE_LOCUS11447</name>
</gene>
<evidence type="ECO:0000313" key="8">
    <source>
        <dbReference type="EMBL" id="CAG8650372.1"/>
    </source>
</evidence>
<keyword evidence="2" id="KW-0547">Nucleotide-binding</keyword>
<dbReference type="InterPro" id="IPR043358">
    <property type="entry name" value="GNL1-like"/>
</dbReference>
<accession>A0A9N9DS20</accession>
<feature type="compositionally biased region" description="Basic residues" evidence="6">
    <location>
        <begin position="1"/>
        <end position="17"/>
    </location>
</feature>
<evidence type="ECO:0000256" key="3">
    <source>
        <dbReference type="ARBA" id="ARBA00023134"/>
    </source>
</evidence>